<reference evidence="13" key="1">
    <citation type="submission" date="2018-05" db="EMBL/GenBank/DDBJ databases">
        <authorList>
            <person name="Lanie J.A."/>
            <person name="Ng W.-L."/>
            <person name="Kazmierczak K.M."/>
            <person name="Andrzejewski T.M."/>
            <person name="Davidsen T.M."/>
            <person name="Wayne K.J."/>
            <person name="Tettelin H."/>
            <person name="Glass J.I."/>
            <person name="Rusch D."/>
            <person name="Podicherti R."/>
            <person name="Tsui H.-C.T."/>
            <person name="Winkler M.E."/>
        </authorList>
    </citation>
    <scope>NUCLEOTIDE SEQUENCE</scope>
</reference>
<comment type="subcellular location">
    <subcellularLocation>
        <location evidence="1">Cell inner membrane</location>
        <topology evidence="1">Multi-pass membrane protein</topology>
    </subcellularLocation>
</comment>
<dbReference type="Pfam" id="PF01578">
    <property type="entry name" value="Cytochrom_C_asm"/>
    <property type="match status" value="1"/>
</dbReference>
<feature type="transmembrane region" description="Helical" evidence="10">
    <location>
        <begin position="313"/>
        <end position="333"/>
    </location>
</feature>
<feature type="transmembrane region" description="Helical" evidence="10">
    <location>
        <begin position="447"/>
        <end position="470"/>
    </location>
</feature>
<feature type="transmembrane region" description="Helical" evidence="10">
    <location>
        <begin position="273"/>
        <end position="293"/>
    </location>
</feature>
<protein>
    <recommendedName>
        <fullName evidence="14">Cytochrome c assembly protein domain-containing protein</fullName>
    </recommendedName>
</protein>
<dbReference type="Pfam" id="PF16327">
    <property type="entry name" value="CcmF_C"/>
    <property type="match status" value="1"/>
</dbReference>
<dbReference type="PRINTS" id="PR01411">
    <property type="entry name" value="CCMFBIOGNSIS"/>
</dbReference>
<keyword evidence="5 10" id="KW-0812">Transmembrane</keyword>
<dbReference type="PRINTS" id="PR01410">
    <property type="entry name" value="CCBIOGENESIS"/>
</dbReference>
<dbReference type="AlphaFoldDB" id="A0A381XWD8"/>
<dbReference type="InterPro" id="IPR003567">
    <property type="entry name" value="Cyt_c_biogenesis"/>
</dbReference>
<feature type="transmembrane region" description="Helical" evidence="10">
    <location>
        <begin position="482"/>
        <end position="500"/>
    </location>
</feature>
<dbReference type="PANTHER" id="PTHR43653:SF1">
    <property type="entry name" value="CYTOCHROME C-TYPE BIOGENESIS PROTEIN CCMF"/>
    <property type="match status" value="1"/>
</dbReference>
<keyword evidence="8 10" id="KW-0472">Membrane</keyword>
<dbReference type="InterPro" id="IPR002541">
    <property type="entry name" value="Cyt_c_assembly"/>
</dbReference>
<feature type="transmembrane region" description="Helical" evidence="10">
    <location>
        <begin position="41"/>
        <end position="63"/>
    </location>
</feature>
<evidence type="ECO:0000256" key="7">
    <source>
        <dbReference type="ARBA" id="ARBA00022989"/>
    </source>
</evidence>
<evidence type="ECO:0000256" key="10">
    <source>
        <dbReference type="SAM" id="Phobius"/>
    </source>
</evidence>
<feature type="transmembrane region" description="Helical" evidence="10">
    <location>
        <begin position="602"/>
        <end position="622"/>
    </location>
</feature>
<evidence type="ECO:0000256" key="6">
    <source>
        <dbReference type="ARBA" id="ARBA00022748"/>
    </source>
</evidence>
<feature type="transmembrane region" description="Helical" evidence="10">
    <location>
        <begin position="208"/>
        <end position="230"/>
    </location>
</feature>
<dbReference type="GO" id="GO:0015232">
    <property type="term" value="F:heme transmembrane transporter activity"/>
    <property type="evidence" value="ECO:0007669"/>
    <property type="project" value="InterPro"/>
</dbReference>
<dbReference type="InterPro" id="IPR003568">
    <property type="entry name" value="Cyt_c_biogenesis_CcmF"/>
</dbReference>
<organism evidence="13">
    <name type="scientific">marine metagenome</name>
    <dbReference type="NCBI Taxonomy" id="408172"/>
    <lineage>
        <taxon>unclassified sequences</taxon>
        <taxon>metagenomes</taxon>
        <taxon>ecological metagenomes</taxon>
    </lineage>
</organism>
<evidence type="ECO:0000256" key="1">
    <source>
        <dbReference type="ARBA" id="ARBA00004429"/>
    </source>
</evidence>
<feature type="transmembrane region" description="Helical" evidence="10">
    <location>
        <begin position="396"/>
        <end position="416"/>
    </location>
</feature>
<feature type="transmembrane region" description="Helical" evidence="10">
    <location>
        <begin position="176"/>
        <end position="196"/>
    </location>
</feature>
<dbReference type="PANTHER" id="PTHR43653">
    <property type="entry name" value="CYTOCHROME C ASSEMBLY PROTEIN-RELATED"/>
    <property type="match status" value="1"/>
</dbReference>
<comment type="similarity">
    <text evidence="2">Belongs to the CcmF/CycK/Ccl1/NrfE/CcsA family.</text>
</comment>
<feature type="domain" description="Cytochrome c-type biogenesis protein CcmF C-terminal" evidence="12">
    <location>
        <begin position="316"/>
        <end position="624"/>
    </location>
</feature>
<keyword evidence="6" id="KW-0201">Cytochrome c-type biogenesis</keyword>
<evidence type="ECO:0000256" key="8">
    <source>
        <dbReference type="ARBA" id="ARBA00023136"/>
    </source>
</evidence>
<evidence type="ECO:0000259" key="11">
    <source>
        <dbReference type="Pfam" id="PF01578"/>
    </source>
</evidence>
<feature type="domain" description="Cytochrome c assembly protein" evidence="11">
    <location>
        <begin position="90"/>
        <end position="296"/>
    </location>
</feature>
<evidence type="ECO:0000256" key="3">
    <source>
        <dbReference type="ARBA" id="ARBA00022475"/>
    </source>
</evidence>
<evidence type="ECO:0008006" key="14">
    <source>
        <dbReference type="Google" id="ProtNLM"/>
    </source>
</evidence>
<dbReference type="GO" id="GO:0005886">
    <property type="term" value="C:plasma membrane"/>
    <property type="evidence" value="ECO:0007669"/>
    <property type="project" value="UniProtKB-SubCell"/>
</dbReference>
<proteinExistence type="inferred from homology"/>
<evidence type="ECO:0000256" key="2">
    <source>
        <dbReference type="ARBA" id="ARBA00009186"/>
    </source>
</evidence>
<keyword evidence="7 10" id="KW-1133">Transmembrane helix</keyword>
<evidence type="ECO:0000256" key="4">
    <source>
        <dbReference type="ARBA" id="ARBA00022519"/>
    </source>
</evidence>
<evidence type="ECO:0000259" key="12">
    <source>
        <dbReference type="Pfam" id="PF16327"/>
    </source>
</evidence>
<evidence type="ECO:0000256" key="9">
    <source>
        <dbReference type="ARBA" id="ARBA00037230"/>
    </source>
</evidence>
<name>A0A381XWD8_9ZZZZ</name>
<feature type="transmembrane region" description="Helical" evidence="10">
    <location>
        <begin position="97"/>
        <end position="113"/>
    </location>
</feature>
<gene>
    <name evidence="13" type="ORF">METZ01_LOCUS121351</name>
</gene>
<dbReference type="InterPro" id="IPR032523">
    <property type="entry name" value="CcmF_C"/>
</dbReference>
<evidence type="ECO:0000313" key="13">
    <source>
        <dbReference type="EMBL" id="SVA68497.1"/>
    </source>
</evidence>
<sequence>MLANQIGYYSLISGFFFSILIIPVSIKNFNDKNQIIDNKIFSISFFQFFFVLVSFFGLILSFVNSDFSNETVFNNSHTTKPLFYKISGTWGNHEGSLLLWLLVLTLFIFIFLIKSTNQPKKYRILTLLFQQVIIIGFFLFLLKTSNPFNYLFPIPKEGLGLNPILQDPALAIHPPILYLGYVGSSIIFSSSLAAVVEKHISTVWAKHIKVWILVSWIFLTFGIMLGSIWAYYELGWGGFWFWDPVENVSLMPWFCLTALLHCILVLEKRLLLSSWTVILSIATFMLSMSGTFLVRSGILNSVHTFANDPERGIFILIFLFTLIFFSLVIFFVFHKENNQKIVKIYWLSKETSILFNNWFLMYFLSVVLIGTVYPIFLEVLSGEKISVGSPFYHKLIIPFLIPFLIFMSIGPNLNWIKSEVKKINAQIILSFLFSLLISLLILRKIGYVGLVNTILILAAFYLFFITIKDFFLKKFKNYSQNFSHFGFSLLILSILFNSILSSEKITNLKVGEKFSFGEETIIFESIESTENKNYKSIIGYFKIKDKQNNSIQLKPELRIYNQPVTITSEADIKTTFYYDKFLVMNLVKDNEYFNVRYQVKPFMIWIWISTILIVIGGLLSLFKRSYEK</sequence>
<keyword evidence="4" id="KW-0997">Cell inner membrane</keyword>
<feature type="transmembrane region" description="Helical" evidence="10">
    <location>
        <begin position="125"/>
        <end position="142"/>
    </location>
</feature>
<accession>A0A381XWD8</accession>
<dbReference type="GO" id="GO:0020037">
    <property type="term" value="F:heme binding"/>
    <property type="evidence" value="ECO:0007669"/>
    <property type="project" value="InterPro"/>
</dbReference>
<feature type="transmembrane region" description="Helical" evidence="10">
    <location>
        <begin position="354"/>
        <end position="376"/>
    </location>
</feature>
<comment type="function">
    <text evidence="9">Required for the biogenesis of c-type cytochromes. Possible subunit of a heme lyase.</text>
</comment>
<feature type="transmembrane region" description="Helical" evidence="10">
    <location>
        <begin position="6"/>
        <end position="29"/>
    </location>
</feature>
<dbReference type="GO" id="GO:0017004">
    <property type="term" value="P:cytochrome complex assembly"/>
    <property type="evidence" value="ECO:0007669"/>
    <property type="project" value="UniProtKB-KW"/>
</dbReference>
<feature type="transmembrane region" description="Helical" evidence="10">
    <location>
        <begin position="250"/>
        <end position="266"/>
    </location>
</feature>
<keyword evidence="3" id="KW-1003">Cell membrane</keyword>
<evidence type="ECO:0000256" key="5">
    <source>
        <dbReference type="ARBA" id="ARBA00022692"/>
    </source>
</evidence>
<feature type="transmembrane region" description="Helical" evidence="10">
    <location>
        <begin position="423"/>
        <end position="441"/>
    </location>
</feature>
<dbReference type="EMBL" id="UINC01016455">
    <property type="protein sequence ID" value="SVA68497.1"/>
    <property type="molecule type" value="Genomic_DNA"/>
</dbReference>